<dbReference type="PANTHER" id="PTHR35604:SF2">
    <property type="entry name" value="TRANSPOSASE INSH FOR INSERTION SEQUENCE ELEMENT IS5A-RELATED"/>
    <property type="match status" value="1"/>
</dbReference>
<protein>
    <submittedName>
        <fullName evidence="9">Transposase</fullName>
    </submittedName>
</protein>
<dbReference type="PANTHER" id="PTHR35604">
    <property type="entry name" value="TRANSPOSASE INSH FOR INSERTION SEQUENCE ELEMENT IS5A-RELATED"/>
    <property type="match status" value="1"/>
</dbReference>
<evidence type="ECO:0000256" key="5">
    <source>
        <dbReference type="ARBA" id="ARBA00023172"/>
    </source>
</evidence>
<dbReference type="InterPro" id="IPR008490">
    <property type="entry name" value="Transposase_InsH_N"/>
</dbReference>
<dbReference type="GO" id="GO:0006313">
    <property type="term" value="P:DNA transposition"/>
    <property type="evidence" value="ECO:0007669"/>
    <property type="project" value="InterPro"/>
</dbReference>
<evidence type="ECO:0000256" key="4">
    <source>
        <dbReference type="ARBA" id="ARBA00023125"/>
    </source>
</evidence>
<sequence>MTEKTIYAFSFLSIAQNNKKLKCERFLDQMDKAVPWDKLTELIRPYFRKATTGRKRKDLETMLRILSLQQWFSLSDPGVEESIYDRNSFQKFLKLDLLCSVVPDETTILKFRHHLEQHNLFKKIFNEINKDLEEKGLIMKRGTIVDATLITAPSSTKNRDKKRDPEMSSTRKSGKWHFGMKAHIGVDSSSGLVHSVSATTAKDHDITQFDNILHGEKKAIFADKGYAETNLKKQCRKDSVFYGILDKAKRGKRLSSSQNKRNRKLSSARAKVEYPFQIIKCQWKYQKVRYRGIQKNLSQLYLLFGLSNLFKVRKTLPLVTYLL</sequence>
<proteinExistence type="inferred from homology"/>
<evidence type="ECO:0000256" key="2">
    <source>
        <dbReference type="ARBA" id="ARBA00010075"/>
    </source>
</evidence>
<reference evidence="9" key="1">
    <citation type="journal article" date="2021" name="ISME J.">
        <title>Fine-scale metabolic discontinuity in a stratified prokaryote microbiome of a Red Sea deep halocline.</title>
        <authorList>
            <person name="Michoud G."/>
            <person name="Ngugi D.K."/>
            <person name="Barozzi A."/>
            <person name="Merlino G."/>
            <person name="Calleja M.L."/>
            <person name="Delgado-Huertas A."/>
            <person name="Moran X.A.G."/>
            <person name="Daffonchio D."/>
        </authorList>
    </citation>
    <scope>NUCLEOTIDE SEQUENCE</scope>
    <source>
        <strain evidence="9">SuakinDeep_MAG55_1</strain>
    </source>
</reference>
<evidence type="ECO:0000256" key="1">
    <source>
        <dbReference type="ARBA" id="ARBA00003544"/>
    </source>
</evidence>
<name>A0A942A3D4_9BACT</name>
<dbReference type="Proteomes" id="UP000722750">
    <property type="component" value="Unassembled WGS sequence"/>
</dbReference>
<keyword evidence="3" id="KW-0815">Transposition</keyword>
<comment type="caution">
    <text evidence="9">The sequence shown here is derived from an EMBL/GenBank/DDBJ whole genome shotgun (WGS) entry which is preliminary data.</text>
</comment>
<evidence type="ECO:0000256" key="3">
    <source>
        <dbReference type="ARBA" id="ARBA00022578"/>
    </source>
</evidence>
<dbReference type="Pfam" id="PF05598">
    <property type="entry name" value="DUF772"/>
    <property type="match status" value="1"/>
</dbReference>
<keyword evidence="4" id="KW-0238">DNA-binding</keyword>
<comment type="function">
    <text evidence="1">Involved in the transposition of the insertion sequence IS5.</text>
</comment>
<dbReference type="Pfam" id="PF01609">
    <property type="entry name" value="DDE_Tnp_1"/>
    <property type="match status" value="1"/>
</dbReference>
<dbReference type="GO" id="GO:0003677">
    <property type="term" value="F:DNA binding"/>
    <property type="evidence" value="ECO:0007669"/>
    <property type="project" value="UniProtKB-KW"/>
</dbReference>
<feature type="domain" description="Transposase IS4-like" evidence="7">
    <location>
        <begin position="140"/>
        <end position="309"/>
    </location>
</feature>
<accession>A0A942A3D4</accession>
<evidence type="ECO:0000313" key="9">
    <source>
        <dbReference type="EMBL" id="MBS1257774.1"/>
    </source>
</evidence>
<evidence type="ECO:0000256" key="6">
    <source>
        <dbReference type="SAM" id="MobiDB-lite"/>
    </source>
</evidence>
<dbReference type="NCBIfam" id="NF033581">
    <property type="entry name" value="transpos_IS5_4"/>
    <property type="match status" value="1"/>
</dbReference>
<feature type="compositionally biased region" description="Basic and acidic residues" evidence="6">
    <location>
        <begin position="157"/>
        <end position="166"/>
    </location>
</feature>
<organism evidence="9 10">
    <name type="scientific">Candidatus Scalindua arabica</name>
    <dbReference type="NCBI Taxonomy" id="1127984"/>
    <lineage>
        <taxon>Bacteria</taxon>
        <taxon>Pseudomonadati</taxon>
        <taxon>Planctomycetota</taxon>
        <taxon>Candidatus Brocadiia</taxon>
        <taxon>Candidatus Brocadiales</taxon>
        <taxon>Candidatus Scalinduaceae</taxon>
        <taxon>Candidatus Scalindua</taxon>
    </lineage>
</organism>
<dbReference type="InterPro" id="IPR002559">
    <property type="entry name" value="Transposase_11"/>
</dbReference>
<dbReference type="GO" id="GO:0004803">
    <property type="term" value="F:transposase activity"/>
    <property type="evidence" value="ECO:0007669"/>
    <property type="project" value="InterPro"/>
</dbReference>
<evidence type="ECO:0000313" key="10">
    <source>
        <dbReference type="Proteomes" id="UP000722750"/>
    </source>
</evidence>
<feature type="domain" description="Transposase InsH N-terminal" evidence="8">
    <location>
        <begin position="20"/>
        <end position="113"/>
    </location>
</feature>
<dbReference type="AlphaFoldDB" id="A0A942A3D4"/>
<dbReference type="InterPro" id="IPR047959">
    <property type="entry name" value="Transpos_IS5"/>
</dbReference>
<feature type="region of interest" description="Disordered" evidence="6">
    <location>
        <begin position="154"/>
        <end position="174"/>
    </location>
</feature>
<evidence type="ECO:0000259" key="7">
    <source>
        <dbReference type="Pfam" id="PF01609"/>
    </source>
</evidence>
<dbReference type="EMBL" id="JAANXD010000036">
    <property type="protein sequence ID" value="MBS1257774.1"/>
    <property type="molecule type" value="Genomic_DNA"/>
</dbReference>
<comment type="similarity">
    <text evidence="2">Belongs to the transposase 11 family.</text>
</comment>
<evidence type="ECO:0000259" key="8">
    <source>
        <dbReference type="Pfam" id="PF05598"/>
    </source>
</evidence>
<keyword evidence="5" id="KW-0233">DNA recombination</keyword>
<gene>
    <name evidence="9" type="ORF">MAG551_00821</name>
</gene>